<evidence type="ECO:0000313" key="1">
    <source>
        <dbReference type="Proteomes" id="UP000095280"/>
    </source>
</evidence>
<name>A0A1I8JFT3_9PLAT</name>
<organism evidence="1 2">
    <name type="scientific">Macrostomum lignano</name>
    <dbReference type="NCBI Taxonomy" id="282301"/>
    <lineage>
        <taxon>Eukaryota</taxon>
        <taxon>Metazoa</taxon>
        <taxon>Spiralia</taxon>
        <taxon>Lophotrochozoa</taxon>
        <taxon>Platyhelminthes</taxon>
        <taxon>Rhabditophora</taxon>
        <taxon>Macrostomorpha</taxon>
        <taxon>Macrostomida</taxon>
        <taxon>Macrostomidae</taxon>
        <taxon>Macrostomum</taxon>
    </lineage>
</organism>
<keyword evidence="1" id="KW-1185">Reference proteome</keyword>
<protein>
    <submittedName>
        <fullName evidence="2">PI3K/PI4K domain-containing protein</fullName>
    </submittedName>
</protein>
<sequence>TLSNPIHDATLHQRDTVCRAQIEACAISTCAAILKRAASELASLYESRLAERLLPGDLPAMLCGLSSERVQRVLQLHLARDDWDSTPVRWQAANPGADSCLQLSIGKDWKTLTAEETLIRLEAAETAVLSLVNDRLQYSRQLQKLLAKSSTDAARLWQDAQLCAAAAEALSSVAKFGPLRLAADGEGLGESRLGRRYRVDGCLAEQDQPVVATVTCLWDCGDVAGAGGGSDVDEAAIARWRSGLGGLLNHLLLTGDVSRGNLAVTRLLTFNDKAQLCALHAQLGRPLADVLGGPDPLTDVSACEIVDGLCGAFAQLTESLPSSTWSLDRSKLSVCECGSKVPTRKLLLFDLLHEPAINFKAMIGKPKRSMLKHQDGGGSQSQQHHLILLDLSLLVLLSPGNPAECRQLLNLDDLKLRRSRINNLAKVDTSKHA</sequence>
<dbReference type="Proteomes" id="UP000095280">
    <property type="component" value="Unplaced"/>
</dbReference>
<proteinExistence type="predicted"/>
<dbReference type="WBParaSite" id="maker-uti_cns_0047218-snap-gene-0.10-mRNA-1">
    <property type="protein sequence ID" value="maker-uti_cns_0047218-snap-gene-0.10-mRNA-1"/>
    <property type="gene ID" value="maker-uti_cns_0047218-snap-gene-0.10"/>
</dbReference>
<accession>A0A1I8JFT3</accession>
<reference evidence="2" key="1">
    <citation type="submission" date="2016-11" db="UniProtKB">
        <authorList>
            <consortium name="WormBaseParasite"/>
        </authorList>
    </citation>
    <scope>IDENTIFICATION</scope>
</reference>
<evidence type="ECO:0000313" key="2">
    <source>
        <dbReference type="WBParaSite" id="maker-uti_cns_0047218-snap-gene-0.10-mRNA-1"/>
    </source>
</evidence>
<dbReference type="AlphaFoldDB" id="A0A1I8JFT3"/>